<accession>A0A937DIC6</accession>
<sequence length="247" mass="28133">MNRLTALFLIGLMTSCSNNESTKKADNLNKPETLESKSDIGNLNEFLANHKPFRNFLQLDSLSDTISHIVIVKETKDKSPCLSLFDSNCHYLEISIYEQIRKKRKIRETIFLSNAANTLIKTDTISNLIINQKFMPSGLSSQENNLSYALKNDNYILQKANFKIRTKSNSSGSQETDSWNYSLNIDSKIAIIQSTKTRLIEHKNGSKDLESTDTIFTVQIKPNLKLQLGQSITLDSLLFEKDLIHFY</sequence>
<name>A0A937DIC6_9BACT</name>
<proteinExistence type="predicted"/>
<dbReference type="Proteomes" id="UP000642920">
    <property type="component" value="Unassembled WGS sequence"/>
</dbReference>
<dbReference type="AlphaFoldDB" id="A0A937DIC6"/>
<keyword evidence="2" id="KW-1185">Reference proteome</keyword>
<gene>
    <name evidence="1" type="ORF">JKP34_02130</name>
</gene>
<comment type="caution">
    <text evidence="1">The sequence shown here is derived from an EMBL/GenBank/DDBJ whole genome shotgun (WGS) entry which is preliminary data.</text>
</comment>
<dbReference type="PROSITE" id="PS51257">
    <property type="entry name" value="PROKAR_LIPOPROTEIN"/>
    <property type="match status" value="1"/>
</dbReference>
<organism evidence="1 2">
    <name type="scientific">Marivirga atlantica</name>
    <dbReference type="NCBI Taxonomy" id="1548457"/>
    <lineage>
        <taxon>Bacteria</taxon>
        <taxon>Pseudomonadati</taxon>
        <taxon>Bacteroidota</taxon>
        <taxon>Cytophagia</taxon>
        <taxon>Cytophagales</taxon>
        <taxon>Marivirgaceae</taxon>
        <taxon>Marivirga</taxon>
    </lineage>
</organism>
<evidence type="ECO:0000313" key="2">
    <source>
        <dbReference type="Proteomes" id="UP000642920"/>
    </source>
</evidence>
<evidence type="ECO:0000313" key="1">
    <source>
        <dbReference type="EMBL" id="MBL0764031.1"/>
    </source>
</evidence>
<reference evidence="1" key="1">
    <citation type="submission" date="2021-01" db="EMBL/GenBank/DDBJ databases">
        <title>Marivirga sp. nov., isolated from intertidal surface sediments.</title>
        <authorList>
            <person name="Zhang M."/>
        </authorList>
    </citation>
    <scope>NUCLEOTIDE SEQUENCE</scope>
    <source>
        <strain evidence="1">SM1354</strain>
    </source>
</reference>
<dbReference type="RefSeq" id="WP_201917219.1">
    <property type="nucleotide sequence ID" value="NZ_JAERQG010000001.1"/>
</dbReference>
<evidence type="ECO:0008006" key="3">
    <source>
        <dbReference type="Google" id="ProtNLM"/>
    </source>
</evidence>
<protein>
    <recommendedName>
        <fullName evidence="3">Lipoprotein</fullName>
    </recommendedName>
</protein>
<dbReference type="EMBL" id="JAERQG010000001">
    <property type="protein sequence ID" value="MBL0764031.1"/>
    <property type="molecule type" value="Genomic_DNA"/>
</dbReference>